<dbReference type="GO" id="GO:0006072">
    <property type="term" value="P:glycerol-3-phosphate metabolic process"/>
    <property type="evidence" value="ECO:0007669"/>
    <property type="project" value="TreeGrafter"/>
</dbReference>
<accession>A0A7R9A553</accession>
<dbReference type="EMBL" id="CAJPEV010000482">
    <property type="protein sequence ID" value="CAG0885713.1"/>
    <property type="molecule type" value="Genomic_DNA"/>
</dbReference>
<dbReference type="GO" id="GO:0031966">
    <property type="term" value="C:mitochondrial membrane"/>
    <property type="evidence" value="ECO:0007669"/>
    <property type="project" value="TreeGrafter"/>
</dbReference>
<dbReference type="InterPro" id="IPR022284">
    <property type="entry name" value="GPAT/DHAPAT"/>
</dbReference>
<dbReference type="InterPro" id="IPR041728">
    <property type="entry name" value="GPAT/DHAPAT_LPLAT"/>
</dbReference>
<dbReference type="InterPro" id="IPR002123">
    <property type="entry name" value="Plipid/glycerol_acylTrfase"/>
</dbReference>
<dbReference type="SUPFAM" id="SSF69593">
    <property type="entry name" value="Glycerol-3-phosphate (1)-acyltransferase"/>
    <property type="match status" value="1"/>
</dbReference>
<dbReference type="InterPro" id="IPR045520">
    <property type="entry name" value="GPAT/DHAPAT_C"/>
</dbReference>
<dbReference type="GO" id="GO:0019432">
    <property type="term" value="P:triglyceride biosynthetic process"/>
    <property type="evidence" value="ECO:0007669"/>
    <property type="project" value="TreeGrafter"/>
</dbReference>
<evidence type="ECO:0000256" key="3">
    <source>
        <dbReference type="ARBA" id="ARBA00022679"/>
    </source>
</evidence>
<dbReference type="Pfam" id="PF01553">
    <property type="entry name" value="Acyltransferase"/>
    <property type="match status" value="1"/>
</dbReference>
<evidence type="ECO:0000256" key="1">
    <source>
        <dbReference type="ARBA" id="ARBA00004370"/>
    </source>
</evidence>
<dbReference type="EMBL" id="LR899999">
    <property type="protein sequence ID" value="CAD7243698.1"/>
    <property type="molecule type" value="Genomic_DNA"/>
</dbReference>
<keyword evidence="8" id="KW-1185">Reference proteome</keyword>
<keyword evidence="4" id="KW-0472">Membrane</keyword>
<comment type="similarity">
    <text evidence="2">Belongs to the GPAT/DAPAT family.</text>
</comment>
<evidence type="ECO:0000256" key="5">
    <source>
        <dbReference type="ARBA" id="ARBA00023315"/>
    </source>
</evidence>
<reference evidence="7" key="1">
    <citation type="submission" date="2020-11" db="EMBL/GenBank/DDBJ databases">
        <authorList>
            <person name="Tran Van P."/>
        </authorList>
    </citation>
    <scope>NUCLEOTIDE SEQUENCE</scope>
</reference>
<keyword evidence="5" id="KW-0012">Acyltransferase</keyword>
<dbReference type="PANTHER" id="PTHR12563">
    <property type="entry name" value="GLYCEROL-3-PHOSPHATE ACYLTRANSFERASE"/>
    <property type="match status" value="1"/>
</dbReference>
<keyword evidence="3" id="KW-0808">Transferase</keyword>
<evidence type="ECO:0000313" key="7">
    <source>
        <dbReference type="EMBL" id="CAD7243698.1"/>
    </source>
</evidence>
<sequence>MGSLCKCVLETRTGDIDEKIKCYGLKNMLQVPTENQDVWFFKRWTCYLSFIWNLPITQQYQDIPEEIVLQTLEKEAAICLAAQDESQRTRVEVNHLEDFESVERERADTMLSTMAAQINMRLARFLLYVGYKILTCLFSTVQVHEGQLETLKQISETPHPVIYVPLHKSYMDYILISFILLSRGMHVPMVAAEENMNIAVIGPLLKQFGVFFVRQKMQKDHMYRCILQAYIEQLLVKGHYLEFFIEGARSQTGKPKRGILSIIASAQRKGLIEDAWIVPVGISYEKLVEGEYVWENLGRPKIPESFLGTLQGILRIMTSSYGNIRVDFGQPCLLKDFGEGRFHQSVIKPHPNSHSSINELQSSQMDSETIPLLENSPSLKKLSEGSSMCPLQSPQDDTFHQFVRHVSVHIAYDSMRCCAVMSTQVLSLVFLTLLRRGGTICVLAKEFEYIVDAIKARHFDVGFTGQTRDIIMYAAELLGSDLVHIERHKPKTFFLMKASRDLLDFYKPNLLTKGALALSYYANMAAIPFHQDAIVATAIWSYFGSSFRVFMEQQHGEEGAEDMGTPLLRIGRQALHNRVEQLQELLQYEILFAPPCIGSEFVAEVIEGMCSAQILRRGGWIDVRPSEARWMQDLAEDIAIDSHENELVGDEELQTATFDPNKAKD</sequence>
<protein>
    <recommendedName>
        <fullName evidence="6">Phospholipid/glycerol acyltransferase domain-containing protein</fullName>
    </recommendedName>
</protein>
<dbReference type="CDD" id="cd07993">
    <property type="entry name" value="LPLAT_DHAPAT-like"/>
    <property type="match status" value="1"/>
</dbReference>
<dbReference type="Proteomes" id="UP000677054">
    <property type="component" value="Unassembled WGS sequence"/>
</dbReference>
<evidence type="ECO:0000256" key="2">
    <source>
        <dbReference type="ARBA" id="ARBA00007937"/>
    </source>
</evidence>
<dbReference type="OrthoDB" id="5962536at2759"/>
<gene>
    <name evidence="7" type="ORF">DSTB1V02_LOCUS3612</name>
</gene>
<dbReference type="SMART" id="SM00563">
    <property type="entry name" value="PlsC"/>
    <property type="match status" value="1"/>
</dbReference>
<name>A0A7R9A553_9CRUS</name>
<dbReference type="GO" id="GO:0004366">
    <property type="term" value="F:glycerol-3-phosphate O-acyltransferase activity"/>
    <property type="evidence" value="ECO:0007669"/>
    <property type="project" value="TreeGrafter"/>
</dbReference>
<dbReference type="GO" id="GO:0008654">
    <property type="term" value="P:phospholipid biosynthetic process"/>
    <property type="evidence" value="ECO:0007669"/>
    <property type="project" value="TreeGrafter"/>
</dbReference>
<comment type="subcellular location">
    <subcellularLocation>
        <location evidence="1">Membrane</location>
    </subcellularLocation>
</comment>
<evidence type="ECO:0000259" key="6">
    <source>
        <dbReference type="SMART" id="SM00563"/>
    </source>
</evidence>
<evidence type="ECO:0000256" key="4">
    <source>
        <dbReference type="ARBA" id="ARBA00023136"/>
    </source>
</evidence>
<dbReference type="AlphaFoldDB" id="A0A7R9A553"/>
<dbReference type="Pfam" id="PF19277">
    <property type="entry name" value="GPAT_C"/>
    <property type="match status" value="1"/>
</dbReference>
<evidence type="ECO:0000313" key="8">
    <source>
        <dbReference type="Proteomes" id="UP000677054"/>
    </source>
</evidence>
<dbReference type="GO" id="GO:0006631">
    <property type="term" value="P:fatty acid metabolic process"/>
    <property type="evidence" value="ECO:0007669"/>
    <property type="project" value="TreeGrafter"/>
</dbReference>
<dbReference type="PANTHER" id="PTHR12563:SF23">
    <property type="entry name" value="BCDNA.GH07066"/>
    <property type="match status" value="1"/>
</dbReference>
<proteinExistence type="inferred from homology"/>
<feature type="domain" description="Phospholipid/glycerol acyltransferase" evidence="6">
    <location>
        <begin position="161"/>
        <end position="285"/>
    </location>
</feature>
<organism evidence="7">
    <name type="scientific">Darwinula stevensoni</name>
    <dbReference type="NCBI Taxonomy" id="69355"/>
    <lineage>
        <taxon>Eukaryota</taxon>
        <taxon>Metazoa</taxon>
        <taxon>Ecdysozoa</taxon>
        <taxon>Arthropoda</taxon>
        <taxon>Crustacea</taxon>
        <taxon>Oligostraca</taxon>
        <taxon>Ostracoda</taxon>
        <taxon>Podocopa</taxon>
        <taxon>Podocopida</taxon>
        <taxon>Darwinulocopina</taxon>
        <taxon>Darwinuloidea</taxon>
        <taxon>Darwinulidae</taxon>
        <taxon>Darwinula</taxon>
    </lineage>
</organism>